<dbReference type="RefSeq" id="WP_021088291.1">
    <property type="nucleotide sequence ID" value="NZ_ANNG01000044.1"/>
</dbReference>
<evidence type="ECO:0000313" key="1">
    <source>
        <dbReference type="EMBL" id="ERJ26804.1"/>
    </source>
</evidence>
<dbReference type="Proteomes" id="UP000016620">
    <property type="component" value="Unassembled WGS sequence"/>
</dbReference>
<comment type="caution">
    <text evidence="1">The sequence shown here is derived from an EMBL/GenBank/DDBJ whole genome shotgun (WGS) entry which is preliminary data.</text>
</comment>
<evidence type="ECO:0000313" key="2">
    <source>
        <dbReference type="Proteomes" id="UP000016620"/>
    </source>
</evidence>
<sequence length="109" mass="13186">MKINGYEIVINTLTDNITYEKAIDRMCHNMREPKQTKNIKYLRRDTRANRYFVQNSHGVLIEKESSRSMSHEDIENKLKEMMLLFKKDYESQTITDKNGKSRKRVWQKR</sequence>
<gene>
    <name evidence="1" type="ORF">UNSWCS_1421</name>
</gene>
<reference evidence="1 2" key="1">
    <citation type="journal article" date="2013" name="BMC Genomics">
        <title>Comparative genomics of Campylobacter concisus isolates reveals genetic diversity and provides insights into disease association.</title>
        <authorList>
            <person name="Deshpande N.P."/>
            <person name="Kaakoush N.O."/>
            <person name="Wilkins M.R."/>
            <person name="Mitchell H.M."/>
        </authorList>
    </citation>
    <scope>NUCLEOTIDE SEQUENCE [LARGE SCALE GENOMIC DNA]</scope>
    <source>
        <strain evidence="1 2">UNSWCS</strain>
    </source>
</reference>
<dbReference type="EMBL" id="ANNG01000044">
    <property type="protein sequence ID" value="ERJ26804.1"/>
    <property type="molecule type" value="Genomic_DNA"/>
</dbReference>
<dbReference type="PATRIC" id="fig|1242968.3.peg.1869"/>
<dbReference type="AlphaFoldDB" id="U2GFD9"/>
<proteinExistence type="predicted"/>
<protein>
    <submittedName>
        <fullName evidence="1">Uncharacterized protein</fullName>
    </submittedName>
</protein>
<accession>U2GFD9</accession>
<name>U2GFD9_9BACT</name>
<organism evidence="1 2">
    <name type="scientific">Campylobacter concisus UNSWCS</name>
    <dbReference type="NCBI Taxonomy" id="1242968"/>
    <lineage>
        <taxon>Bacteria</taxon>
        <taxon>Pseudomonadati</taxon>
        <taxon>Campylobacterota</taxon>
        <taxon>Epsilonproteobacteria</taxon>
        <taxon>Campylobacterales</taxon>
        <taxon>Campylobacteraceae</taxon>
        <taxon>Campylobacter</taxon>
    </lineage>
</organism>